<dbReference type="Pfam" id="PF12706">
    <property type="entry name" value="Lactamase_B_2"/>
    <property type="match status" value="1"/>
</dbReference>
<dbReference type="InterPro" id="IPR036866">
    <property type="entry name" value="RibonucZ/Hydroxyglut_hydro"/>
</dbReference>
<dbReference type="eggNOG" id="COG2220">
    <property type="taxonomic scope" value="Bacteria"/>
</dbReference>
<dbReference type="SUPFAM" id="SSF56281">
    <property type="entry name" value="Metallo-hydrolase/oxidoreductase"/>
    <property type="match status" value="1"/>
</dbReference>
<dbReference type="RefSeq" id="WP_034829323.1">
    <property type="nucleotide sequence ID" value="NZ_ANZB01000014.1"/>
</dbReference>
<dbReference type="Proteomes" id="UP000030905">
    <property type="component" value="Chromosome"/>
</dbReference>
<evidence type="ECO:0000313" key="4">
    <source>
        <dbReference type="Proteomes" id="UP000028042"/>
    </source>
</evidence>
<dbReference type="SMART" id="SM00849">
    <property type="entry name" value="Lactamase_B"/>
    <property type="match status" value="1"/>
</dbReference>
<evidence type="ECO:0000259" key="1">
    <source>
        <dbReference type="SMART" id="SM00849"/>
    </source>
</evidence>
<evidence type="ECO:0000313" key="5">
    <source>
        <dbReference type="Proteomes" id="UP000030905"/>
    </source>
</evidence>
<dbReference type="EMBL" id="JPGY02000001">
    <property type="protein sequence ID" value="KRU12418.1"/>
    <property type="molecule type" value="Genomic_DNA"/>
</dbReference>
<dbReference type="EMBL" id="CP009268">
    <property type="protein sequence ID" value="AJA51575.1"/>
    <property type="molecule type" value="Genomic_DNA"/>
</dbReference>
<dbReference type="GO" id="GO:0005737">
    <property type="term" value="C:cytoplasm"/>
    <property type="evidence" value="ECO:0007669"/>
    <property type="project" value="TreeGrafter"/>
</dbReference>
<dbReference type="GeneID" id="93073685"/>
<dbReference type="PATRIC" id="fig|1262449.7.peg.1520"/>
<feature type="domain" description="Metallo-beta-lactamase" evidence="1">
    <location>
        <begin position="45"/>
        <end position="236"/>
    </location>
</feature>
<dbReference type="KEGG" id="cpat:CLPA_c15120"/>
<reference evidence="3 4" key="3">
    <citation type="journal article" name="Genome Announc.">
        <title>Improved Draft Genome Sequence of Clostridium pasteurianum Strain ATCC 6013 (DSM 525) Using a Hybrid Next-Generation Sequencing Approach.</title>
        <authorList>
            <person name="Pyne M.E."/>
            <person name="Utturkar S."/>
            <person name="Brown S.D."/>
            <person name="Moo-Young M."/>
            <person name="Chung D.A."/>
            <person name="Chou C.P."/>
        </authorList>
    </citation>
    <scope>NUCLEOTIDE SEQUENCE [LARGE SCALE GENOMIC DNA]</scope>
    <source>
        <strain evidence="3 4">ATCC 6013</strain>
    </source>
</reference>
<dbReference type="Gene3D" id="3.60.15.10">
    <property type="entry name" value="Ribonuclease Z/Hydroxyacylglutathione hydrolase-like"/>
    <property type="match status" value="1"/>
</dbReference>
<organism evidence="2 5">
    <name type="scientific">Clostridium pasteurianum DSM 525 = ATCC 6013</name>
    <dbReference type="NCBI Taxonomy" id="1262449"/>
    <lineage>
        <taxon>Bacteria</taxon>
        <taxon>Bacillati</taxon>
        <taxon>Bacillota</taxon>
        <taxon>Clostridia</taxon>
        <taxon>Eubacteriales</taxon>
        <taxon>Clostridiaceae</taxon>
        <taxon>Clostridium</taxon>
    </lineage>
</organism>
<sequence>MKKPRIIKIFGYMYELNKRNLKVYRVPKRIPKVDPIVENSIHWVGHATTVINMYGKVFLTDPVEGNLGHLKRLVNPSIDLTDISLDYILISHGHMDHLNYKVLSRLNKKTPIIVPKGIKNMLRFRGFKNIHTLSAGQIYRDKAITITAVEANHVGRRYPGLGFGDSNSYIIQHRDKKVLFAGDTAFTDIYKGLTLNAAIMPVGCYKPDEFTKMHCTPKESYQMFKMMDSGIMVPIHYKTYILAQDEDEETEKTLKAIDDKKIKIIDVGGTVKI</sequence>
<dbReference type="InterPro" id="IPR001279">
    <property type="entry name" value="Metallo-B-lactamas"/>
</dbReference>
<keyword evidence="5" id="KW-1185">Reference proteome</keyword>
<gene>
    <name evidence="2" type="ORF">CLPA_c15120</name>
    <name evidence="3" type="ORF">CP6013_01665</name>
</gene>
<dbReference type="KEGG" id="cpae:CPAST_c15120"/>
<name>A0A0H3J3Z1_CLOPA</name>
<evidence type="ECO:0000313" key="2">
    <source>
        <dbReference type="EMBL" id="AJA51575.1"/>
    </source>
</evidence>
<dbReference type="PANTHER" id="PTHR15032:SF36">
    <property type="entry name" value="METALLO-BETA-LACTAMASE DOMAIN-CONTAINING PROTEIN"/>
    <property type="match status" value="1"/>
</dbReference>
<dbReference type="Proteomes" id="UP000028042">
    <property type="component" value="Unassembled WGS sequence"/>
</dbReference>
<accession>A0A0H3J3Z1</accession>
<protein>
    <submittedName>
        <fullName evidence="3">Beta-lactamase domain protein</fullName>
    </submittedName>
    <submittedName>
        <fullName evidence="2">Beta-lactamase domain-containing protein</fullName>
    </submittedName>
</protein>
<evidence type="ECO:0000313" key="3">
    <source>
        <dbReference type="EMBL" id="KRU12418.1"/>
    </source>
</evidence>
<proteinExistence type="predicted"/>
<reference evidence="2 5" key="1">
    <citation type="journal article" date="2015" name="Genome Announc.">
        <title>Complete Genome Sequence of the Nitrogen-Fixing and Solvent-Producing Clostridium pasteurianum DSM 525.</title>
        <authorList>
            <person name="Poehlein A."/>
            <person name="Grosse-Honebrink A."/>
            <person name="Zhang Y."/>
            <person name="Minton N.P."/>
            <person name="Daniel R."/>
        </authorList>
    </citation>
    <scope>NUCLEOTIDE SEQUENCE [LARGE SCALE GENOMIC DNA]</scope>
    <source>
        <strain evidence="2">DSM 525</strain>
        <strain evidence="5">DSM 525 / ATCC 6013</strain>
    </source>
</reference>
<reference evidence="3" key="2">
    <citation type="submission" date="2015-10" db="EMBL/GenBank/DDBJ databases">
        <title>Improved Draft Genome Sequence of Clostridium pasteurianum Strain ATCC 6013 (DSM 525) Using a Hybrid Next-Generation Sequencing Approach.</title>
        <authorList>
            <person name="Pyne M.E."/>
            <person name="Utturkar S.M."/>
            <person name="Brown S.D."/>
            <person name="Moo-Young M."/>
            <person name="Chung D.A."/>
            <person name="Chou P.C."/>
        </authorList>
    </citation>
    <scope>NUCLEOTIDE SEQUENCE</scope>
    <source>
        <strain evidence="3">ATCC 6013</strain>
    </source>
</reference>
<dbReference type="PANTHER" id="PTHR15032">
    <property type="entry name" value="N-ACYL-PHOSPHATIDYLETHANOLAMINE-HYDROLYZING PHOSPHOLIPASE D"/>
    <property type="match status" value="1"/>
</dbReference>
<dbReference type="AlphaFoldDB" id="A0A0H3J3Z1"/>